<feature type="region of interest" description="Disordered" evidence="1">
    <location>
        <begin position="76"/>
        <end position="114"/>
    </location>
</feature>
<dbReference type="Proteomes" id="UP000240760">
    <property type="component" value="Unassembled WGS sequence"/>
</dbReference>
<keyword evidence="3" id="KW-1185">Reference proteome</keyword>
<name>A0A2T4BXU8_TRILO</name>
<gene>
    <name evidence="2" type="ORF">M440DRAFT_109129</name>
</gene>
<protein>
    <submittedName>
        <fullName evidence="2">Uncharacterized protein</fullName>
    </submittedName>
</protein>
<evidence type="ECO:0000256" key="1">
    <source>
        <dbReference type="SAM" id="MobiDB-lite"/>
    </source>
</evidence>
<accession>A0A2T4BXU8</accession>
<dbReference type="AlphaFoldDB" id="A0A2T4BXU8"/>
<reference evidence="2 3" key="1">
    <citation type="submission" date="2016-07" db="EMBL/GenBank/DDBJ databases">
        <title>Multiple horizontal gene transfer events from other fungi enriched the ability of initially mycotrophic Trichoderma (Ascomycota) to feed on dead plant biomass.</title>
        <authorList>
            <consortium name="DOE Joint Genome Institute"/>
            <person name="Aerts A."/>
            <person name="Atanasova L."/>
            <person name="Chenthamara K."/>
            <person name="Zhang J."/>
            <person name="Grujic M."/>
            <person name="Henrissat B."/>
            <person name="Kuo A."/>
            <person name="Salamov A."/>
            <person name="Lipzen A."/>
            <person name="Labutti K."/>
            <person name="Barry K."/>
            <person name="Miao Y."/>
            <person name="Rahimi M.J."/>
            <person name="Shen Q."/>
            <person name="Grigoriev I.V."/>
            <person name="Kubicek C.P."/>
            <person name="Druzhinina I.S."/>
        </authorList>
    </citation>
    <scope>NUCLEOTIDE SEQUENCE [LARGE SCALE GENOMIC DNA]</scope>
    <source>
        <strain evidence="2 3">ATCC 18648</strain>
    </source>
</reference>
<organism evidence="2 3">
    <name type="scientific">Trichoderma longibrachiatum ATCC 18648</name>
    <dbReference type="NCBI Taxonomy" id="983965"/>
    <lineage>
        <taxon>Eukaryota</taxon>
        <taxon>Fungi</taxon>
        <taxon>Dikarya</taxon>
        <taxon>Ascomycota</taxon>
        <taxon>Pezizomycotina</taxon>
        <taxon>Sordariomycetes</taxon>
        <taxon>Hypocreomycetidae</taxon>
        <taxon>Hypocreales</taxon>
        <taxon>Hypocreaceae</taxon>
        <taxon>Trichoderma</taxon>
    </lineage>
</organism>
<sequence>MQRSVARLLAGRQRCRPYSGSLALSLWPEAVQAGRICGMVTQARRHHACAESLLRPPHACASLCYPRFTAADATSARAADQTNRLATGGRGSSEAAGQLVDPDRRSAEWRSISQQARGPCRAATRIASVHTKHWWRRMAKQMRQSVLIVLR</sequence>
<evidence type="ECO:0000313" key="2">
    <source>
        <dbReference type="EMBL" id="PTB74150.1"/>
    </source>
</evidence>
<proteinExistence type="predicted"/>
<dbReference type="EMBL" id="KZ679136">
    <property type="protein sequence ID" value="PTB74150.1"/>
    <property type="molecule type" value="Genomic_DNA"/>
</dbReference>
<evidence type="ECO:0000313" key="3">
    <source>
        <dbReference type="Proteomes" id="UP000240760"/>
    </source>
</evidence>